<evidence type="ECO:0000313" key="2">
    <source>
        <dbReference type="EMBL" id="ROQ19632.1"/>
    </source>
</evidence>
<organism evidence="2 3">
    <name type="scientific">Marinimicrobium koreense</name>
    <dbReference type="NCBI Taxonomy" id="306545"/>
    <lineage>
        <taxon>Bacteria</taxon>
        <taxon>Pseudomonadati</taxon>
        <taxon>Pseudomonadota</taxon>
        <taxon>Gammaproteobacteria</taxon>
        <taxon>Cellvibrionales</taxon>
        <taxon>Cellvibrionaceae</taxon>
        <taxon>Marinimicrobium</taxon>
    </lineage>
</organism>
<dbReference type="OrthoDB" id="5700547at2"/>
<evidence type="ECO:0000313" key="3">
    <source>
        <dbReference type="Proteomes" id="UP000273643"/>
    </source>
</evidence>
<dbReference type="AlphaFoldDB" id="A0A3N1NLH4"/>
<keyword evidence="3" id="KW-1185">Reference proteome</keyword>
<dbReference type="EMBL" id="RJUK01000001">
    <property type="protein sequence ID" value="ROQ19632.1"/>
    <property type="molecule type" value="Genomic_DNA"/>
</dbReference>
<proteinExistence type="predicted"/>
<reference evidence="2 3" key="1">
    <citation type="submission" date="2018-11" db="EMBL/GenBank/DDBJ databases">
        <title>Genomic Encyclopedia of Type Strains, Phase IV (KMG-IV): sequencing the most valuable type-strain genomes for metagenomic binning, comparative biology and taxonomic classification.</title>
        <authorList>
            <person name="Goeker M."/>
        </authorList>
    </citation>
    <scope>NUCLEOTIDE SEQUENCE [LARGE SCALE GENOMIC DNA]</scope>
    <source>
        <strain evidence="2 3">DSM 16974</strain>
    </source>
</reference>
<protein>
    <submittedName>
        <fullName evidence="2">Uncharacterized protein</fullName>
    </submittedName>
</protein>
<name>A0A3N1NLH4_9GAMM</name>
<dbReference type="Proteomes" id="UP000273643">
    <property type="component" value="Unassembled WGS sequence"/>
</dbReference>
<evidence type="ECO:0000256" key="1">
    <source>
        <dbReference type="SAM" id="Coils"/>
    </source>
</evidence>
<feature type="coiled-coil region" evidence="1">
    <location>
        <begin position="28"/>
        <end position="76"/>
    </location>
</feature>
<accession>A0A3N1NLH4</accession>
<dbReference type="RefSeq" id="WP_123636958.1">
    <property type="nucleotide sequence ID" value="NZ_RJUK01000001.1"/>
</dbReference>
<sequence length="258" mass="28498">MKSAVIARRISPLIVTLSLTACLTQPNVKALRDENNQLQRQLDQASDEITDMRVREEQLRAELEERNRVIDVLSTEKSSRAQESSQLRGLVRDFVQSQIDSYRDFLLQSDLLDYVGGELVSRAHRGEESRTLVDLANPIPRSGTLTGVAGYFESPGQLVVKVLRPVDDSLVVVWESLPVEAEQSGVVRLSFPVSVGVDEGDIIAYQFDGVVPVSFDRGTGDTRFQREGLTLGSLVEPEELAGADERRAYSIGVLGLLN</sequence>
<keyword evidence="1" id="KW-0175">Coiled coil</keyword>
<dbReference type="PROSITE" id="PS51257">
    <property type="entry name" value="PROKAR_LIPOPROTEIN"/>
    <property type="match status" value="1"/>
</dbReference>
<comment type="caution">
    <text evidence="2">The sequence shown here is derived from an EMBL/GenBank/DDBJ whole genome shotgun (WGS) entry which is preliminary data.</text>
</comment>
<gene>
    <name evidence="2" type="ORF">EDC38_0217</name>
</gene>